<name>A0A1H3T1F1_9MICO</name>
<keyword evidence="3" id="KW-1185">Reference proteome</keyword>
<reference evidence="2 3" key="1">
    <citation type="submission" date="2016-10" db="EMBL/GenBank/DDBJ databases">
        <authorList>
            <person name="de Groot N.N."/>
        </authorList>
    </citation>
    <scope>NUCLEOTIDE SEQUENCE [LARGE SCALE GENOMIC DNA]</scope>
    <source>
        <strain evidence="2 3">CGMCC 4.3491</strain>
    </source>
</reference>
<evidence type="ECO:0000256" key="1">
    <source>
        <dbReference type="SAM" id="Phobius"/>
    </source>
</evidence>
<evidence type="ECO:0000313" key="2">
    <source>
        <dbReference type="EMBL" id="SDZ43575.1"/>
    </source>
</evidence>
<evidence type="ECO:0000313" key="3">
    <source>
        <dbReference type="Proteomes" id="UP000198891"/>
    </source>
</evidence>
<dbReference type="EMBL" id="FNPZ01000004">
    <property type="protein sequence ID" value="SDZ43575.1"/>
    <property type="molecule type" value="Genomic_DNA"/>
</dbReference>
<protein>
    <submittedName>
        <fullName evidence="2">Uncharacterized protein</fullName>
    </submittedName>
</protein>
<sequence>MTEHTTSAHEVTSRAVEIQRIMRTGTIWTAAGSIAPALWLGPLLASGWRPTSLPLLGATAWWVGVLAAAIGLALLVWAGCPVLAFGLDEAYAQKVLSIRLGIVLNLSGMALAGLAVLLSPGG</sequence>
<proteinExistence type="predicted"/>
<dbReference type="OrthoDB" id="5123726at2"/>
<keyword evidence="1" id="KW-0812">Transmembrane</keyword>
<feature type="transmembrane region" description="Helical" evidence="1">
    <location>
        <begin position="96"/>
        <end position="118"/>
    </location>
</feature>
<feature type="transmembrane region" description="Helical" evidence="1">
    <location>
        <begin position="27"/>
        <end position="48"/>
    </location>
</feature>
<feature type="transmembrane region" description="Helical" evidence="1">
    <location>
        <begin position="60"/>
        <end position="84"/>
    </location>
</feature>
<dbReference type="RefSeq" id="WP_092556848.1">
    <property type="nucleotide sequence ID" value="NZ_FNPZ01000004.1"/>
</dbReference>
<organism evidence="2 3">
    <name type="scientific">Herbiconiux ginsengi</name>
    <dbReference type="NCBI Taxonomy" id="381665"/>
    <lineage>
        <taxon>Bacteria</taxon>
        <taxon>Bacillati</taxon>
        <taxon>Actinomycetota</taxon>
        <taxon>Actinomycetes</taxon>
        <taxon>Micrococcales</taxon>
        <taxon>Microbacteriaceae</taxon>
        <taxon>Herbiconiux</taxon>
    </lineage>
</organism>
<keyword evidence="1" id="KW-0472">Membrane</keyword>
<accession>A0A1H3T1F1</accession>
<gene>
    <name evidence="2" type="ORF">SAMN05216554_3865</name>
</gene>
<keyword evidence="1" id="KW-1133">Transmembrane helix</keyword>
<dbReference type="Proteomes" id="UP000198891">
    <property type="component" value="Unassembled WGS sequence"/>
</dbReference>
<dbReference type="AlphaFoldDB" id="A0A1H3T1F1"/>